<dbReference type="Proteomes" id="UP001566132">
    <property type="component" value="Unassembled WGS sequence"/>
</dbReference>
<dbReference type="EMBL" id="JBDJPC010000002">
    <property type="protein sequence ID" value="KAL1512443.1"/>
    <property type="molecule type" value="Genomic_DNA"/>
</dbReference>
<name>A0ABD1F4P4_HYPHA</name>
<reference evidence="2 3" key="1">
    <citation type="submission" date="2024-05" db="EMBL/GenBank/DDBJ databases">
        <title>Genetic variation in Jamaican populations of the coffee berry borer (Hypothenemus hampei).</title>
        <authorList>
            <person name="Errbii M."/>
            <person name="Myrie A."/>
        </authorList>
    </citation>
    <scope>NUCLEOTIDE SEQUENCE [LARGE SCALE GENOMIC DNA]</scope>
    <source>
        <strain evidence="2">JA-Hopewell-2020-01-JO</strain>
        <tissue evidence="2">Whole body</tissue>
    </source>
</reference>
<comment type="caution">
    <text evidence="2">The sequence shown here is derived from an EMBL/GenBank/DDBJ whole genome shotgun (WGS) entry which is preliminary data.</text>
</comment>
<gene>
    <name evidence="2" type="ORF">ABEB36_002034</name>
</gene>
<organism evidence="2 3">
    <name type="scientific">Hypothenemus hampei</name>
    <name type="common">Coffee berry borer</name>
    <dbReference type="NCBI Taxonomy" id="57062"/>
    <lineage>
        <taxon>Eukaryota</taxon>
        <taxon>Metazoa</taxon>
        <taxon>Ecdysozoa</taxon>
        <taxon>Arthropoda</taxon>
        <taxon>Hexapoda</taxon>
        <taxon>Insecta</taxon>
        <taxon>Pterygota</taxon>
        <taxon>Neoptera</taxon>
        <taxon>Endopterygota</taxon>
        <taxon>Coleoptera</taxon>
        <taxon>Polyphaga</taxon>
        <taxon>Cucujiformia</taxon>
        <taxon>Curculionidae</taxon>
        <taxon>Scolytinae</taxon>
        <taxon>Hypothenemus</taxon>
    </lineage>
</organism>
<proteinExistence type="predicted"/>
<feature type="region of interest" description="Disordered" evidence="1">
    <location>
        <begin position="139"/>
        <end position="191"/>
    </location>
</feature>
<keyword evidence="3" id="KW-1185">Reference proteome</keyword>
<feature type="compositionally biased region" description="Basic residues" evidence="1">
    <location>
        <begin position="143"/>
        <end position="166"/>
    </location>
</feature>
<dbReference type="AlphaFoldDB" id="A0ABD1F4P4"/>
<accession>A0ABD1F4P4</accession>
<evidence type="ECO:0000256" key="1">
    <source>
        <dbReference type="SAM" id="MobiDB-lite"/>
    </source>
</evidence>
<sequence length="257" mass="29117">MSSASDSMPSNNNYFSSCNDVVIFTDECKSPLAINRHSDIVSNGGEGTMNCSGCVRRNPVREARYNNCKRYLQKEHFLEEDFDLMDELAEEEEMVVIKSKTKSSVPLTASISEKLKDCPINAHDSNNTKCDNAATIKETHGKQFSKAKTGKRKRKNTTTNKRKAKMKKDENEEDEEEEDDETEDNKESRVPVTELSELIQITFDMMSVFLKSTCSLQADTELNDIYYDLLKNEISLLALLNGFDEKEISNSVGDIFN</sequence>
<evidence type="ECO:0000313" key="2">
    <source>
        <dbReference type="EMBL" id="KAL1512443.1"/>
    </source>
</evidence>
<feature type="compositionally biased region" description="Acidic residues" evidence="1">
    <location>
        <begin position="171"/>
        <end position="184"/>
    </location>
</feature>
<evidence type="ECO:0000313" key="3">
    <source>
        <dbReference type="Proteomes" id="UP001566132"/>
    </source>
</evidence>
<protein>
    <submittedName>
        <fullName evidence="2">Uncharacterized protein</fullName>
    </submittedName>
</protein>